<dbReference type="GO" id="GO:0004497">
    <property type="term" value="F:monooxygenase activity"/>
    <property type="evidence" value="ECO:0007669"/>
    <property type="project" value="TreeGrafter"/>
</dbReference>
<dbReference type="SUPFAM" id="SSF51905">
    <property type="entry name" value="FAD/NAD(P)-binding domain"/>
    <property type="match status" value="1"/>
</dbReference>
<evidence type="ECO:0008006" key="4">
    <source>
        <dbReference type="Google" id="ProtNLM"/>
    </source>
</evidence>
<dbReference type="HOGENOM" id="CLU_015676_1_0_1"/>
<dbReference type="Proteomes" id="UP000006352">
    <property type="component" value="Unassembled WGS sequence"/>
</dbReference>
<dbReference type="EMBL" id="HE797183">
    <property type="protein sequence ID" value="CCM05263.1"/>
    <property type="molecule type" value="Genomic_DNA"/>
</dbReference>
<dbReference type="InterPro" id="IPR050982">
    <property type="entry name" value="Auxin_biosynth/cation_transpt"/>
</dbReference>
<organism evidence="2 3">
    <name type="scientific">Fibroporia radiculosa</name>
    <dbReference type="NCBI Taxonomy" id="599839"/>
    <lineage>
        <taxon>Eukaryota</taxon>
        <taxon>Fungi</taxon>
        <taxon>Dikarya</taxon>
        <taxon>Basidiomycota</taxon>
        <taxon>Agaricomycotina</taxon>
        <taxon>Agaricomycetes</taxon>
        <taxon>Polyporales</taxon>
        <taxon>Fibroporiaceae</taxon>
        <taxon>Fibroporia</taxon>
    </lineage>
</organism>
<reference evidence="2 3" key="1">
    <citation type="journal article" date="2012" name="Appl. Environ. Microbiol.">
        <title>Short-read sequencing for genomic analysis of the brown rot fungus Fibroporia radiculosa.</title>
        <authorList>
            <person name="Tang J.D."/>
            <person name="Perkins A.D."/>
            <person name="Sonstegard T.S."/>
            <person name="Schroeder S.G."/>
            <person name="Burgess S.C."/>
            <person name="Diehl S.V."/>
        </authorList>
    </citation>
    <scope>NUCLEOTIDE SEQUENCE [LARGE SCALE GENOMIC DNA]</scope>
    <source>
        <strain evidence="2 3">TFFH 294</strain>
    </source>
</reference>
<sequence>MDPKHAAQKWLSAFATAASQGDVAALLQSVLPHGWFRDALVFTWNTRSLEGHDKIAAYLTDKLTSAQLSNFELDEEPGLCPELLFGVGVGTGFKFDLPNWRGHGYVRLLPDEATGELKAISLYVSRDSIKGHEEIGRELGIFNNHTLSWHEINASRRAAIEKDPYVIIIGAGQAGLQVAARLKQLDVPALIVEKHKAVGDQWRARYPTLSIHTIRRHHEYLYAPYPETWPEFTPREKIADWMQYYAVSQDLVVWTSSYIIPTPSYDSQSKKWTLIVDKNGEQVELHPSHIISAIGAQGPPNMPEVADKDVFKGEVIHSSSYNGGEPYAGKHAIVIGASQSSADICQDLAYRGAASVTMVERGSTTVASSKKVMEDLYEFWPSGVSTPNCDFKLFSMPMNLYRKILQPREAEFWERDKDLVDILKNNGMALTMGTDGSGYHPLVFERLGGYWWDVGLSAFIESGQVKIKQGVLIERYTEHGVVFTDGSELQADLVVFATGFGDPRVNLKETFSAEVIDRTNPVWGLDHEGEIWGSYRPTGHPGFWYAAGDFSAARALTKQLGLQLQARQLGLVSDDS</sequence>
<dbReference type="Gene3D" id="3.50.50.60">
    <property type="entry name" value="FAD/NAD(P)-binding domain"/>
    <property type="match status" value="2"/>
</dbReference>
<dbReference type="RefSeq" id="XP_012184546.1">
    <property type="nucleotide sequence ID" value="XM_012329156.1"/>
</dbReference>
<dbReference type="InParanoid" id="J4GEJ9"/>
<dbReference type="GeneID" id="24100174"/>
<keyword evidence="1" id="KW-0560">Oxidoreductase</keyword>
<dbReference type="AlphaFoldDB" id="J4GEJ9"/>
<gene>
    <name evidence="2" type="ORF">FIBRA_07473</name>
</gene>
<dbReference type="PANTHER" id="PTHR43539:SF68">
    <property type="entry name" value="FLAVIN-BINDING MONOOXYGENASE-LIKE PROTEIN (AFU_ORTHOLOGUE AFUA_4G09220)"/>
    <property type="match status" value="1"/>
</dbReference>
<evidence type="ECO:0000256" key="1">
    <source>
        <dbReference type="ARBA" id="ARBA00023002"/>
    </source>
</evidence>
<dbReference type="PANTHER" id="PTHR43539">
    <property type="entry name" value="FLAVIN-BINDING MONOOXYGENASE-LIKE PROTEIN (AFU_ORTHOLOGUE AFUA_4G09220)"/>
    <property type="match status" value="1"/>
</dbReference>
<dbReference type="InterPro" id="IPR036188">
    <property type="entry name" value="FAD/NAD-bd_sf"/>
</dbReference>
<protein>
    <recommendedName>
        <fullName evidence="4">FAD/NAD(P)-binding domain-containing protein</fullName>
    </recommendedName>
</protein>
<dbReference type="OrthoDB" id="74360at2759"/>
<proteinExistence type="predicted"/>
<accession>J4GEJ9</accession>
<keyword evidence="3" id="KW-1185">Reference proteome</keyword>
<evidence type="ECO:0000313" key="2">
    <source>
        <dbReference type="EMBL" id="CCM05263.1"/>
    </source>
</evidence>
<dbReference type="Pfam" id="PF13738">
    <property type="entry name" value="Pyr_redox_3"/>
    <property type="match status" value="1"/>
</dbReference>
<evidence type="ECO:0000313" key="3">
    <source>
        <dbReference type="Proteomes" id="UP000006352"/>
    </source>
</evidence>
<name>J4GEJ9_9APHY</name>
<dbReference type="STRING" id="599839.J4GEJ9"/>
<dbReference type="GO" id="GO:0050660">
    <property type="term" value="F:flavin adenine dinucleotide binding"/>
    <property type="evidence" value="ECO:0007669"/>
    <property type="project" value="TreeGrafter"/>
</dbReference>